<dbReference type="Pfam" id="PF10843">
    <property type="entry name" value="RGI1"/>
    <property type="match status" value="1"/>
</dbReference>
<dbReference type="Proteomes" id="UP001165063">
    <property type="component" value="Unassembled WGS sequence"/>
</dbReference>
<sequence>MGKKKQSSTNVAPKVVDHLDPPPKVRASREQKFDKLEQFEDYIKNESWDNEYDNINIQLEYLPPFIVHEIHGDENNIKESMTALNKKFRRHLHQHLTKHLIPEINKMAGINYKFKKIEEELVPNTYGTSSVYHWHYEDKSNHGFEDAEYEKRNHWKVELDVTCNSDNPYVLVHFQCIIFDPKEEGEEAPAAAAPAAAKKA</sequence>
<evidence type="ECO:0000256" key="3">
    <source>
        <dbReference type="ARBA" id="ARBA00009268"/>
    </source>
</evidence>
<dbReference type="InterPro" id="IPR038235">
    <property type="entry name" value="RGI1_sf"/>
</dbReference>
<reference evidence="6" key="1">
    <citation type="submission" date="2023-04" db="EMBL/GenBank/DDBJ databases">
        <title>Ambrosiozyma monospora NBRC 1965.</title>
        <authorList>
            <person name="Ichikawa N."/>
            <person name="Sato H."/>
            <person name="Tonouchi N."/>
        </authorList>
    </citation>
    <scope>NUCLEOTIDE SEQUENCE</scope>
    <source>
        <strain evidence="6">NBRC 1965</strain>
    </source>
</reference>
<feature type="compositionally biased region" description="Basic and acidic residues" evidence="5">
    <location>
        <begin position="15"/>
        <end position="28"/>
    </location>
</feature>
<proteinExistence type="inferred from homology"/>
<evidence type="ECO:0000313" key="6">
    <source>
        <dbReference type="EMBL" id="GMG25785.1"/>
    </source>
</evidence>
<comment type="subcellular location">
    <subcellularLocation>
        <location evidence="2">Cell membrane</location>
        <topology evidence="2">Peripheral membrane protein</topology>
    </subcellularLocation>
</comment>
<evidence type="ECO:0000256" key="1">
    <source>
        <dbReference type="ARBA" id="ARBA00003033"/>
    </source>
</evidence>
<dbReference type="GO" id="GO:0006112">
    <property type="term" value="P:energy reserve metabolic process"/>
    <property type="evidence" value="ECO:0007669"/>
    <property type="project" value="InterPro"/>
</dbReference>
<evidence type="ECO:0000256" key="2">
    <source>
        <dbReference type="ARBA" id="ARBA00004202"/>
    </source>
</evidence>
<accession>A0A9W7DEK8</accession>
<evidence type="ECO:0000313" key="7">
    <source>
        <dbReference type="Proteomes" id="UP001165063"/>
    </source>
</evidence>
<gene>
    <name evidence="6" type="ORF">Amon01_000317100</name>
</gene>
<evidence type="ECO:0000256" key="5">
    <source>
        <dbReference type="SAM" id="MobiDB-lite"/>
    </source>
</evidence>
<comment type="caution">
    <text evidence="6">The sequence shown here is derived from an EMBL/GenBank/DDBJ whole genome shotgun (WGS) entry which is preliminary data.</text>
</comment>
<dbReference type="Gene3D" id="3.40.1000.40">
    <property type="entry name" value="Respiratory growth induced protein 1"/>
    <property type="match status" value="1"/>
</dbReference>
<dbReference type="EMBL" id="BSXU01001288">
    <property type="protein sequence ID" value="GMG25785.1"/>
    <property type="molecule type" value="Genomic_DNA"/>
</dbReference>
<name>A0A9W7DEK8_AMBMO</name>
<comment type="similarity">
    <text evidence="3">Belongs to the RGI1 family.</text>
</comment>
<evidence type="ECO:0000256" key="4">
    <source>
        <dbReference type="ARBA" id="ARBA00021474"/>
    </source>
</evidence>
<dbReference type="InterPro" id="IPR022554">
    <property type="entry name" value="RGI1"/>
</dbReference>
<feature type="region of interest" description="Disordered" evidence="5">
    <location>
        <begin position="1"/>
        <end position="28"/>
    </location>
</feature>
<comment type="function">
    <text evidence="1">Involved in the control of energetic metabolism and significantly contribute to cell fitness, especially under respiratory growth conditions.</text>
</comment>
<dbReference type="AlphaFoldDB" id="A0A9W7DEK8"/>
<dbReference type="GO" id="GO:0005886">
    <property type="term" value="C:plasma membrane"/>
    <property type="evidence" value="ECO:0007669"/>
    <property type="project" value="UniProtKB-SubCell"/>
</dbReference>
<dbReference type="OrthoDB" id="4082176at2759"/>
<keyword evidence="7" id="KW-1185">Reference proteome</keyword>
<organism evidence="6 7">
    <name type="scientific">Ambrosiozyma monospora</name>
    <name type="common">Yeast</name>
    <name type="synonym">Endomycopsis monosporus</name>
    <dbReference type="NCBI Taxonomy" id="43982"/>
    <lineage>
        <taxon>Eukaryota</taxon>
        <taxon>Fungi</taxon>
        <taxon>Dikarya</taxon>
        <taxon>Ascomycota</taxon>
        <taxon>Saccharomycotina</taxon>
        <taxon>Pichiomycetes</taxon>
        <taxon>Pichiales</taxon>
        <taxon>Pichiaceae</taxon>
        <taxon>Ambrosiozyma</taxon>
    </lineage>
</organism>
<protein>
    <recommendedName>
        <fullName evidence="4">Respiratory growth induced protein 1</fullName>
    </recommendedName>
</protein>